<proteinExistence type="predicted"/>
<sequence length="65" mass="7261">MKDFRTKFIIPGKIIGYTLMVIGLLGILGIDFNTQFMAAMADDHAFAFVFVWVGAFDAEHFLSSI</sequence>
<keyword evidence="1" id="KW-0472">Membrane</keyword>
<feature type="transmembrane region" description="Helical" evidence="1">
    <location>
        <begin position="44"/>
        <end position="62"/>
    </location>
</feature>
<gene>
    <name evidence="2" type="ORF">SAMN06296036_1205</name>
</gene>
<evidence type="ECO:0000256" key="1">
    <source>
        <dbReference type="SAM" id="Phobius"/>
    </source>
</evidence>
<keyword evidence="1" id="KW-1133">Transmembrane helix</keyword>
<protein>
    <submittedName>
        <fullName evidence="2">Uncharacterized protein</fullName>
    </submittedName>
</protein>
<keyword evidence="3" id="KW-1185">Reference proteome</keyword>
<dbReference type="AlphaFoldDB" id="A0A1Y6CE55"/>
<dbReference type="Proteomes" id="UP000192907">
    <property type="component" value="Unassembled WGS sequence"/>
</dbReference>
<keyword evidence="1" id="KW-0812">Transmembrane</keyword>
<organism evidence="2 3">
    <name type="scientific">Pseudobacteriovorax antillogorgiicola</name>
    <dbReference type="NCBI Taxonomy" id="1513793"/>
    <lineage>
        <taxon>Bacteria</taxon>
        <taxon>Pseudomonadati</taxon>
        <taxon>Bdellovibrionota</taxon>
        <taxon>Oligoflexia</taxon>
        <taxon>Oligoflexales</taxon>
        <taxon>Pseudobacteriovoracaceae</taxon>
        <taxon>Pseudobacteriovorax</taxon>
    </lineage>
</organism>
<feature type="transmembrane region" description="Helical" evidence="1">
    <location>
        <begin position="12"/>
        <end position="32"/>
    </location>
</feature>
<evidence type="ECO:0000313" key="2">
    <source>
        <dbReference type="EMBL" id="SMF59470.1"/>
    </source>
</evidence>
<dbReference type="STRING" id="1513793.SAMN06296036_1205"/>
<accession>A0A1Y6CE55</accession>
<dbReference type="EMBL" id="FWZT01000020">
    <property type="protein sequence ID" value="SMF59470.1"/>
    <property type="molecule type" value="Genomic_DNA"/>
</dbReference>
<reference evidence="3" key="1">
    <citation type="submission" date="2017-04" db="EMBL/GenBank/DDBJ databases">
        <authorList>
            <person name="Varghese N."/>
            <person name="Submissions S."/>
        </authorList>
    </citation>
    <scope>NUCLEOTIDE SEQUENCE [LARGE SCALE GENOMIC DNA]</scope>
    <source>
        <strain evidence="3">RKEM611</strain>
    </source>
</reference>
<dbReference type="RefSeq" id="WP_132322991.1">
    <property type="nucleotide sequence ID" value="NZ_FWZT01000020.1"/>
</dbReference>
<evidence type="ECO:0000313" key="3">
    <source>
        <dbReference type="Proteomes" id="UP000192907"/>
    </source>
</evidence>
<name>A0A1Y6CE55_9BACT</name>